<protein>
    <submittedName>
        <fullName evidence="2">Uncharacterized protein</fullName>
    </submittedName>
</protein>
<feature type="compositionally biased region" description="Basic and acidic residues" evidence="1">
    <location>
        <begin position="55"/>
        <end position="70"/>
    </location>
</feature>
<evidence type="ECO:0000313" key="2">
    <source>
        <dbReference type="EMBL" id="RCN33376.1"/>
    </source>
</evidence>
<feature type="region of interest" description="Disordered" evidence="1">
    <location>
        <begin position="34"/>
        <end position="91"/>
    </location>
</feature>
<gene>
    <name evidence="2" type="ORF">ANCCAN_20798</name>
</gene>
<comment type="caution">
    <text evidence="2">The sequence shown here is derived from an EMBL/GenBank/DDBJ whole genome shotgun (WGS) entry which is preliminary data.</text>
</comment>
<keyword evidence="3" id="KW-1185">Reference proteome</keyword>
<dbReference type="AlphaFoldDB" id="A0A368FMG1"/>
<organism evidence="2 3">
    <name type="scientific">Ancylostoma caninum</name>
    <name type="common">Dog hookworm</name>
    <dbReference type="NCBI Taxonomy" id="29170"/>
    <lineage>
        <taxon>Eukaryota</taxon>
        <taxon>Metazoa</taxon>
        <taxon>Ecdysozoa</taxon>
        <taxon>Nematoda</taxon>
        <taxon>Chromadorea</taxon>
        <taxon>Rhabditida</taxon>
        <taxon>Rhabditina</taxon>
        <taxon>Rhabditomorpha</taxon>
        <taxon>Strongyloidea</taxon>
        <taxon>Ancylostomatidae</taxon>
        <taxon>Ancylostomatinae</taxon>
        <taxon>Ancylostoma</taxon>
    </lineage>
</organism>
<evidence type="ECO:0000313" key="3">
    <source>
        <dbReference type="Proteomes" id="UP000252519"/>
    </source>
</evidence>
<sequence length="91" mass="10192">MDNTSTSPPNQFSPSVSTRCKDCVEIIAGVHRVQRQQRSTGAGGNFCRGSRKRPTRLECTDEGDLREGLSRSRNSSVWNDRHQQNTQGNSR</sequence>
<evidence type="ECO:0000256" key="1">
    <source>
        <dbReference type="SAM" id="MobiDB-lite"/>
    </source>
</evidence>
<proteinExistence type="predicted"/>
<accession>A0A368FMG1</accession>
<dbReference type="Proteomes" id="UP000252519">
    <property type="component" value="Unassembled WGS sequence"/>
</dbReference>
<reference evidence="2 3" key="1">
    <citation type="submission" date="2014-10" db="EMBL/GenBank/DDBJ databases">
        <title>Draft genome of the hookworm Ancylostoma caninum.</title>
        <authorList>
            <person name="Mitreva M."/>
        </authorList>
    </citation>
    <scope>NUCLEOTIDE SEQUENCE [LARGE SCALE GENOMIC DNA]</scope>
    <source>
        <strain evidence="2 3">Baltimore</strain>
    </source>
</reference>
<name>A0A368FMG1_ANCCA</name>
<dbReference type="EMBL" id="JOJR01000931">
    <property type="protein sequence ID" value="RCN33376.1"/>
    <property type="molecule type" value="Genomic_DNA"/>
</dbReference>
<feature type="compositionally biased region" description="Polar residues" evidence="1">
    <location>
        <begin position="71"/>
        <end position="91"/>
    </location>
</feature>